<evidence type="ECO:0000256" key="6">
    <source>
        <dbReference type="SAM" id="SignalP"/>
    </source>
</evidence>
<dbReference type="AlphaFoldDB" id="A0A518KBQ9"/>
<feature type="signal peptide" evidence="6">
    <location>
        <begin position="1"/>
        <end position="24"/>
    </location>
</feature>
<evidence type="ECO:0000256" key="2">
    <source>
        <dbReference type="ARBA" id="ARBA00022670"/>
    </source>
</evidence>
<comment type="similarity">
    <text evidence="1 5">Belongs to the peptidase S8 family.</text>
</comment>
<evidence type="ECO:0000313" key="8">
    <source>
        <dbReference type="EMBL" id="QDV75220.1"/>
    </source>
</evidence>
<keyword evidence="3 5" id="KW-0378">Hydrolase</keyword>
<protein>
    <submittedName>
        <fullName evidence="8">Thermophilic serine proteinase</fullName>
        <ecNumber evidence="8">3.4.21.-</ecNumber>
    </submittedName>
</protein>
<feature type="active site" description="Charge relay system" evidence="5">
    <location>
        <position position="267"/>
    </location>
</feature>
<feature type="active site" description="Charge relay system" evidence="5">
    <location>
        <position position="95"/>
    </location>
</feature>
<keyword evidence="4 5" id="KW-0720">Serine protease</keyword>
<dbReference type="Gene3D" id="3.40.50.200">
    <property type="entry name" value="Peptidase S8/S53 domain"/>
    <property type="match status" value="1"/>
</dbReference>
<organism evidence="8 9">
    <name type="scientific">Botrimarina mediterranea</name>
    <dbReference type="NCBI Taxonomy" id="2528022"/>
    <lineage>
        <taxon>Bacteria</taxon>
        <taxon>Pseudomonadati</taxon>
        <taxon>Planctomycetota</taxon>
        <taxon>Planctomycetia</taxon>
        <taxon>Pirellulales</taxon>
        <taxon>Lacipirellulaceae</taxon>
        <taxon>Botrimarina</taxon>
    </lineage>
</organism>
<dbReference type="PANTHER" id="PTHR43806">
    <property type="entry name" value="PEPTIDASE S8"/>
    <property type="match status" value="1"/>
</dbReference>
<dbReference type="RefSeq" id="WP_145114320.1">
    <property type="nucleotide sequence ID" value="NZ_CP036349.1"/>
</dbReference>
<keyword evidence="9" id="KW-1185">Reference proteome</keyword>
<dbReference type="EMBL" id="CP036349">
    <property type="protein sequence ID" value="QDV75220.1"/>
    <property type="molecule type" value="Genomic_DNA"/>
</dbReference>
<dbReference type="Pfam" id="PF00082">
    <property type="entry name" value="Peptidase_S8"/>
    <property type="match status" value="1"/>
</dbReference>
<dbReference type="InterPro" id="IPR050131">
    <property type="entry name" value="Peptidase_S8_subtilisin-like"/>
</dbReference>
<dbReference type="InterPro" id="IPR015500">
    <property type="entry name" value="Peptidase_S8_subtilisin-rel"/>
</dbReference>
<feature type="domain" description="Peptidase S8/S53" evidence="7">
    <location>
        <begin position="44"/>
        <end position="311"/>
    </location>
</feature>
<feature type="active site" description="Charge relay system" evidence="5">
    <location>
        <position position="53"/>
    </location>
</feature>
<keyword evidence="2 5" id="KW-0645">Protease</keyword>
<dbReference type="PROSITE" id="PS51892">
    <property type="entry name" value="SUBTILASE"/>
    <property type="match status" value="1"/>
</dbReference>
<reference evidence="8 9" key="1">
    <citation type="submission" date="2019-02" db="EMBL/GenBank/DDBJ databases">
        <title>Deep-cultivation of Planctomycetes and their phenomic and genomic characterization uncovers novel biology.</title>
        <authorList>
            <person name="Wiegand S."/>
            <person name="Jogler M."/>
            <person name="Boedeker C."/>
            <person name="Pinto D."/>
            <person name="Vollmers J."/>
            <person name="Rivas-Marin E."/>
            <person name="Kohn T."/>
            <person name="Peeters S.H."/>
            <person name="Heuer A."/>
            <person name="Rast P."/>
            <person name="Oberbeckmann S."/>
            <person name="Bunk B."/>
            <person name="Jeske O."/>
            <person name="Meyerdierks A."/>
            <person name="Storesund J.E."/>
            <person name="Kallscheuer N."/>
            <person name="Luecker S."/>
            <person name="Lage O.M."/>
            <person name="Pohl T."/>
            <person name="Merkel B.J."/>
            <person name="Hornburger P."/>
            <person name="Mueller R.-W."/>
            <person name="Bruemmer F."/>
            <person name="Labrenz M."/>
            <person name="Spormann A.M."/>
            <person name="Op den Camp H."/>
            <person name="Overmann J."/>
            <person name="Amann R."/>
            <person name="Jetten M.S.M."/>
            <person name="Mascher T."/>
            <person name="Medema M.H."/>
            <person name="Devos D.P."/>
            <person name="Kaster A.-K."/>
            <person name="Ovreas L."/>
            <person name="Rohde M."/>
            <person name="Galperin M.Y."/>
            <person name="Jogler C."/>
        </authorList>
    </citation>
    <scope>NUCLEOTIDE SEQUENCE [LARGE SCALE GENOMIC DNA]</scope>
    <source>
        <strain evidence="8 9">Spa11</strain>
    </source>
</reference>
<evidence type="ECO:0000313" key="9">
    <source>
        <dbReference type="Proteomes" id="UP000316426"/>
    </source>
</evidence>
<gene>
    <name evidence="8" type="ORF">Spa11_34340</name>
</gene>
<name>A0A518KBQ9_9BACT</name>
<dbReference type="SUPFAM" id="SSF49785">
    <property type="entry name" value="Galactose-binding domain-like"/>
    <property type="match status" value="1"/>
</dbReference>
<dbReference type="SUPFAM" id="SSF52743">
    <property type="entry name" value="Subtilisin-like"/>
    <property type="match status" value="1"/>
</dbReference>
<dbReference type="InterPro" id="IPR023827">
    <property type="entry name" value="Peptidase_S8_Asp-AS"/>
</dbReference>
<evidence type="ECO:0000256" key="1">
    <source>
        <dbReference type="ARBA" id="ARBA00011073"/>
    </source>
</evidence>
<evidence type="ECO:0000256" key="5">
    <source>
        <dbReference type="PROSITE-ProRule" id="PRU01240"/>
    </source>
</evidence>
<dbReference type="InterPro" id="IPR008979">
    <property type="entry name" value="Galactose-bd-like_sf"/>
</dbReference>
<evidence type="ECO:0000259" key="7">
    <source>
        <dbReference type="Pfam" id="PF00082"/>
    </source>
</evidence>
<keyword evidence="6" id="KW-0732">Signal</keyword>
<evidence type="ECO:0000256" key="3">
    <source>
        <dbReference type="ARBA" id="ARBA00022801"/>
    </source>
</evidence>
<dbReference type="PROSITE" id="PS00136">
    <property type="entry name" value="SUBTILASE_ASP"/>
    <property type="match status" value="1"/>
</dbReference>
<dbReference type="InterPro" id="IPR036852">
    <property type="entry name" value="Peptidase_S8/S53_dom_sf"/>
</dbReference>
<proteinExistence type="inferred from homology"/>
<dbReference type="Proteomes" id="UP000316426">
    <property type="component" value="Chromosome"/>
</dbReference>
<dbReference type="KEGG" id="bmei:Spa11_34340"/>
<dbReference type="PANTHER" id="PTHR43806:SF11">
    <property type="entry name" value="CEREVISIN-RELATED"/>
    <property type="match status" value="1"/>
</dbReference>
<dbReference type="GO" id="GO:0006508">
    <property type="term" value="P:proteolysis"/>
    <property type="evidence" value="ECO:0007669"/>
    <property type="project" value="UniProtKB-KW"/>
</dbReference>
<sequence precursor="true">MSITAIALRAMAAGCLLAPTTVSALDLSVPAIHGDISRLALGDGTGVIVGVVDSGVDDTHPALAGFDSQGLPRLVAEANFVASEPGNTGDDVHGHGTWIASVIGSSDATHTGLAPDSRYINARVLDNNNGFPSDVQVRNGLGFAIDNGADVVNLSLNYFATTSGGNTQLEYMIDWAADKQGVVCAICTGNIGQGNGATTVRGPGSAYNGITVGKTDGRFLRVDNDSATSYTQNGRMKPDVVAPGVSITMANDDWETQSDFNTASGCSFATPHVAGLIAQQIEAGRRHGLSVDPKVIRATVLNSASKQVLDKQGQAWATDGVTRPLDPDSGAGQVDGANLATQYLAREQSPGIVAAVGWDLSEAVGGASVDYTFDAPLVLGSHLTATLAWSRHIGRIDRGRVGVDASDSFFLEEALDNLDLQLLADGVLVAESRSQLDNIEHLFTPITAAATYTLRVVGTSITGASLSEAFAIAWSAVAVPEPASSIFVAFGLFAALPLTGRRVVRG</sequence>
<feature type="chain" id="PRO_5022206456" evidence="6">
    <location>
        <begin position="25"/>
        <end position="506"/>
    </location>
</feature>
<evidence type="ECO:0000256" key="4">
    <source>
        <dbReference type="ARBA" id="ARBA00022825"/>
    </source>
</evidence>
<dbReference type="EC" id="3.4.21.-" evidence="8"/>
<dbReference type="GO" id="GO:0004252">
    <property type="term" value="F:serine-type endopeptidase activity"/>
    <property type="evidence" value="ECO:0007669"/>
    <property type="project" value="UniProtKB-UniRule"/>
</dbReference>
<accession>A0A518KBQ9</accession>
<dbReference type="PRINTS" id="PR00723">
    <property type="entry name" value="SUBTILISIN"/>
</dbReference>
<dbReference type="InterPro" id="IPR000209">
    <property type="entry name" value="Peptidase_S8/S53_dom"/>
</dbReference>